<feature type="transmembrane region" description="Helical" evidence="8">
    <location>
        <begin position="190"/>
        <end position="218"/>
    </location>
</feature>
<geneLocation type="plasmid" evidence="10 11">
    <name>pRinCIP108029a</name>
</geneLocation>
<accession>A0ABZ1DP39</accession>
<dbReference type="SUPFAM" id="SSF161098">
    <property type="entry name" value="MetI-like"/>
    <property type="match status" value="2"/>
</dbReference>
<protein>
    <submittedName>
        <fullName evidence="10">ABC transporter permease subunit</fullName>
    </submittedName>
</protein>
<evidence type="ECO:0000256" key="4">
    <source>
        <dbReference type="ARBA" id="ARBA00022475"/>
    </source>
</evidence>
<evidence type="ECO:0000256" key="2">
    <source>
        <dbReference type="ARBA" id="ARBA00007069"/>
    </source>
</evidence>
<comment type="similarity">
    <text evidence="2">Belongs to the binding-protein-dependent transport system permease family. CysTW subfamily.</text>
</comment>
<feature type="transmembrane region" description="Helical" evidence="8">
    <location>
        <begin position="56"/>
        <end position="83"/>
    </location>
</feature>
<dbReference type="EMBL" id="CP140639">
    <property type="protein sequence ID" value="WRW37531.1"/>
    <property type="molecule type" value="Genomic_DNA"/>
</dbReference>
<evidence type="ECO:0000256" key="5">
    <source>
        <dbReference type="ARBA" id="ARBA00022692"/>
    </source>
</evidence>
<dbReference type="CDD" id="cd06261">
    <property type="entry name" value="TM_PBP2"/>
    <property type="match status" value="2"/>
</dbReference>
<keyword evidence="5 8" id="KW-0812">Transmembrane</keyword>
<proteinExistence type="inferred from homology"/>
<dbReference type="Proteomes" id="UP001322785">
    <property type="component" value="Plasmid pRinCIP108029a"/>
</dbReference>
<keyword evidence="7 8" id="KW-0472">Membrane</keyword>
<dbReference type="PANTHER" id="PTHR42929">
    <property type="entry name" value="INNER MEMBRANE ABC TRANSPORTER PERMEASE PROTEIN YDCU-RELATED-RELATED"/>
    <property type="match status" value="1"/>
</dbReference>
<keyword evidence="4" id="KW-1003">Cell membrane</keyword>
<feature type="transmembrane region" description="Helical" evidence="8">
    <location>
        <begin position="95"/>
        <end position="114"/>
    </location>
</feature>
<feature type="transmembrane region" description="Helical" evidence="8">
    <location>
        <begin position="324"/>
        <end position="352"/>
    </location>
</feature>
<feature type="transmembrane region" description="Helical" evidence="8">
    <location>
        <begin position="249"/>
        <end position="271"/>
    </location>
</feature>
<keyword evidence="6 8" id="KW-1133">Transmembrane helix</keyword>
<feature type="transmembrane region" description="Helical" evidence="8">
    <location>
        <begin position="554"/>
        <end position="575"/>
    </location>
</feature>
<evidence type="ECO:0000259" key="9">
    <source>
        <dbReference type="PROSITE" id="PS50928"/>
    </source>
</evidence>
<feature type="transmembrane region" description="Helical" evidence="8">
    <location>
        <begin position="454"/>
        <end position="474"/>
    </location>
</feature>
<comment type="subcellular location">
    <subcellularLocation>
        <location evidence="1 8">Cell membrane</location>
        <topology evidence="1 8">Multi-pass membrane protein</topology>
    </subcellularLocation>
</comment>
<dbReference type="InterPro" id="IPR035906">
    <property type="entry name" value="MetI-like_sf"/>
</dbReference>
<evidence type="ECO:0000256" key="1">
    <source>
        <dbReference type="ARBA" id="ARBA00004651"/>
    </source>
</evidence>
<evidence type="ECO:0000313" key="11">
    <source>
        <dbReference type="Proteomes" id="UP001322785"/>
    </source>
</evidence>
<feature type="transmembrane region" description="Helical" evidence="8">
    <location>
        <begin position="12"/>
        <end position="36"/>
    </location>
</feature>
<dbReference type="RefSeq" id="WP_284200521.1">
    <property type="nucleotide sequence ID" value="NZ_BSOQ01000027.1"/>
</dbReference>
<keyword evidence="11" id="KW-1185">Reference proteome</keyword>
<evidence type="ECO:0000256" key="3">
    <source>
        <dbReference type="ARBA" id="ARBA00022448"/>
    </source>
</evidence>
<dbReference type="PANTHER" id="PTHR42929:SF5">
    <property type="entry name" value="ABC TRANSPORTER PERMEASE PROTEIN"/>
    <property type="match status" value="1"/>
</dbReference>
<dbReference type="Gene3D" id="1.10.3720.10">
    <property type="entry name" value="MetI-like"/>
    <property type="match status" value="2"/>
</dbReference>
<dbReference type="PROSITE" id="PS50928">
    <property type="entry name" value="ABC_TM1"/>
    <property type="match status" value="2"/>
</dbReference>
<dbReference type="Pfam" id="PF00528">
    <property type="entry name" value="BPD_transp_1"/>
    <property type="match status" value="1"/>
</dbReference>
<feature type="domain" description="ABC transmembrane type-1" evidence="9">
    <location>
        <begin position="383"/>
        <end position="572"/>
    </location>
</feature>
<evidence type="ECO:0000256" key="7">
    <source>
        <dbReference type="ARBA" id="ARBA00023136"/>
    </source>
</evidence>
<feature type="transmembrane region" description="Helical" evidence="8">
    <location>
        <begin position="421"/>
        <end position="442"/>
    </location>
</feature>
<dbReference type="InterPro" id="IPR000515">
    <property type="entry name" value="MetI-like"/>
</dbReference>
<evidence type="ECO:0000256" key="8">
    <source>
        <dbReference type="RuleBase" id="RU363032"/>
    </source>
</evidence>
<keyword evidence="10" id="KW-0614">Plasmid</keyword>
<feature type="transmembrane region" description="Helical" evidence="8">
    <location>
        <begin position="146"/>
        <end position="169"/>
    </location>
</feature>
<keyword evidence="3 8" id="KW-0813">Transport</keyword>
<sequence length="590" mass="64003">MTMIRRLRSSPVLLTVPAFGVMFAVFGIPMILLFLTSLNSPEFSLANYIGFFEKKSYVLILVQTLKISLVATAICLLIGYPTAYLIAVAGRARPVLMVMVFLPWLTSALVRTYAWTVVLGDNGLINSLLLNLGVIDRPLTLIYNRFAVYVGMVHIMLPMMILPLLSVMVNIDKTLMAAARSMGAKPFTAFLRVFLPLSVPGIRSGCILVFVVCLGFYITPQALGGLGDTMLSTLINSQLTTSLDMAPTAAAAFILLAVALVVLSTAGVNLASSHGQSGSVEHKIKANRWLSLSKVSRYLNELATPFRARYWATKLYKSHRDTRWANLIGASFLALVLTFLLAPGLIVIVISFSPGEFLEFPPTTWSLRWYYSFFQDPTWTGALWNSFKFGLIVSVASAIAGTMAALGLSRCSPSFRSSMTMVILTPITFPIIVVAVAVYLGLARIGLVGTSTGIILGHIIGAIGYVVVIVLATLSGFDRRLEQAAMSMRAGPTRTFVRVTFPLIRSGIIGGALFAFLASFDEVIITSFVSGYAIPTLPLKMLENLKQQVDPTIAAVGSLLTLLPIVWLVALYFTLWRGRSSLQNAAANPA</sequence>
<gene>
    <name evidence="10" type="ORF">U5G49_007109</name>
</gene>
<feature type="transmembrane region" description="Helical" evidence="8">
    <location>
        <begin position="389"/>
        <end position="409"/>
    </location>
</feature>
<reference evidence="10 11" key="1">
    <citation type="submission" date="2023-12" db="EMBL/GenBank/DDBJ databases">
        <authorList>
            <person name="Menendez E."/>
            <person name="Kaur S."/>
            <person name="Flores-Felix J.D."/>
            <person name="diCenzo G.C."/>
            <person name="Peix A."/>
            <person name="Velazquez E."/>
        </authorList>
    </citation>
    <scope>NUCLEOTIDE SEQUENCE [LARGE SCALE GENOMIC DNA]</scope>
    <source>
        <strain evidence="10 11">CIP 108029</strain>
        <plasmid evidence="10 11">pRinCIP108029a</plasmid>
    </source>
</reference>
<feature type="domain" description="ABC transmembrane type-1" evidence="9">
    <location>
        <begin position="61"/>
        <end position="266"/>
    </location>
</feature>
<name>A0ABZ1DP39_9HYPH</name>
<evidence type="ECO:0000313" key="10">
    <source>
        <dbReference type="EMBL" id="WRW37531.1"/>
    </source>
</evidence>
<evidence type="ECO:0000256" key="6">
    <source>
        <dbReference type="ARBA" id="ARBA00022989"/>
    </source>
</evidence>
<organism evidence="10 11">
    <name type="scientific">Rhizobium indigoferae</name>
    <dbReference type="NCBI Taxonomy" id="158891"/>
    <lineage>
        <taxon>Bacteria</taxon>
        <taxon>Pseudomonadati</taxon>
        <taxon>Pseudomonadota</taxon>
        <taxon>Alphaproteobacteria</taxon>
        <taxon>Hyphomicrobiales</taxon>
        <taxon>Rhizobiaceae</taxon>
        <taxon>Rhizobium/Agrobacterium group</taxon>
        <taxon>Rhizobium</taxon>
    </lineage>
</organism>
<feature type="transmembrane region" description="Helical" evidence="8">
    <location>
        <begin position="495"/>
        <end position="517"/>
    </location>
</feature>